<dbReference type="EMBL" id="VSIX01000050">
    <property type="protein sequence ID" value="TYB31165.1"/>
    <property type="molecule type" value="Genomic_DNA"/>
</dbReference>
<gene>
    <name evidence="3" type="ORF">FXF47_05545</name>
</gene>
<feature type="coiled-coil region" evidence="1">
    <location>
        <begin position="40"/>
        <end position="70"/>
    </location>
</feature>
<keyword evidence="4" id="KW-1185">Reference proteome</keyword>
<name>A0A5D0MGZ6_9BACT</name>
<evidence type="ECO:0000313" key="3">
    <source>
        <dbReference type="EMBL" id="TYB31165.1"/>
    </source>
</evidence>
<keyword evidence="1" id="KW-0175">Coiled coil</keyword>
<dbReference type="Proteomes" id="UP000324143">
    <property type="component" value="Unassembled WGS sequence"/>
</dbReference>
<feature type="compositionally biased region" description="Basic and acidic residues" evidence="2">
    <location>
        <begin position="182"/>
        <end position="205"/>
    </location>
</feature>
<feature type="compositionally biased region" description="Basic and acidic residues" evidence="2">
    <location>
        <begin position="151"/>
        <end position="163"/>
    </location>
</feature>
<protein>
    <submittedName>
        <fullName evidence="3">Uncharacterized protein</fullName>
    </submittedName>
</protein>
<reference evidence="3" key="1">
    <citation type="submission" date="2019-08" db="EMBL/GenBank/DDBJ databases">
        <title>Genomic characterization of a novel candidate phylum (ARYD3) from a high temperature, high salinity tertiary oil reservoir in north central Oklahoma, USA.</title>
        <authorList>
            <person name="Youssef N.H."/>
            <person name="Yadav A."/>
            <person name="Elshahed M.S."/>
        </authorList>
    </citation>
    <scope>NUCLEOTIDE SEQUENCE [LARGE SCALE GENOMIC DNA]</scope>
    <source>
        <strain evidence="3">ARYD3</strain>
    </source>
</reference>
<feature type="region of interest" description="Disordered" evidence="2">
    <location>
        <begin position="150"/>
        <end position="205"/>
    </location>
</feature>
<evidence type="ECO:0000313" key="4">
    <source>
        <dbReference type="Proteomes" id="UP000324143"/>
    </source>
</evidence>
<evidence type="ECO:0000256" key="1">
    <source>
        <dbReference type="SAM" id="Coils"/>
    </source>
</evidence>
<evidence type="ECO:0000256" key="2">
    <source>
        <dbReference type="SAM" id="MobiDB-lite"/>
    </source>
</evidence>
<organism evidence="3 4">
    <name type="scientific">Candidatus Mcinerneyibacterium aminivorans</name>
    <dbReference type="NCBI Taxonomy" id="2703815"/>
    <lineage>
        <taxon>Bacteria</taxon>
        <taxon>Candidatus Macinerneyibacteriota</taxon>
        <taxon>Candidatus Mcinerneyibacteria</taxon>
        <taxon>Candidatus Mcinerneyibacteriales</taxon>
        <taxon>Candidatus Mcinerneyibacteriaceae</taxon>
        <taxon>Candidatus Mcinerneyibacterium</taxon>
    </lineage>
</organism>
<dbReference type="AlphaFoldDB" id="A0A5D0MGZ6"/>
<sequence>MKKLITLAFLTLFVATLLTGAIYGQKKYENLPGPRVAIIAENNEEQLQFAKQLRNRLENLYYRVKMYKEENMNKIKEQKYSHMIFVHRNQNGQVPDNIQRYLNRIQNRNRVMLVAVTENGQWKAEMKGFESYACNRTKQNIDRTCSQITQRLREKDKQMDRLQKRDRKKIHKDEATQQQQQLRERDKEQKRDRDPAKEGTKQGNN</sequence>
<accession>A0A5D0MGZ6</accession>
<proteinExistence type="predicted"/>
<comment type="caution">
    <text evidence="3">The sequence shown here is derived from an EMBL/GenBank/DDBJ whole genome shotgun (WGS) entry which is preliminary data.</text>
</comment>